<dbReference type="Pfam" id="PF06429">
    <property type="entry name" value="Flg_bbr_C"/>
    <property type="match status" value="1"/>
</dbReference>
<evidence type="ECO:0000256" key="4">
    <source>
        <dbReference type="ARBA" id="ARBA00023143"/>
    </source>
</evidence>
<name>A0A1T4NSH1_9HYPH</name>
<dbReference type="OrthoDB" id="9813951at2"/>
<sequence>MSDPIISSLKIASSGLEAQSKRLRVVSENIANAESTGKTAGADPYQRKTVTFSQELDAVTGTSLVKIDRVGNDTTPYPVELDPGNPAANADGYVKMPNVNMLVEMADMREANRSYEANLQVIKQARQLINMTIDLLRS</sequence>
<dbReference type="InterPro" id="IPR019776">
    <property type="entry name" value="Flagellar_basal_body_rod_CS"/>
</dbReference>
<evidence type="ECO:0000259" key="7">
    <source>
        <dbReference type="Pfam" id="PF00460"/>
    </source>
</evidence>
<accession>A0A1T4NSH1</accession>
<dbReference type="PANTHER" id="PTHR30435:SF2">
    <property type="entry name" value="FLAGELLAR BASAL-BODY ROD PROTEIN FLGC"/>
    <property type="match status" value="1"/>
</dbReference>
<evidence type="ECO:0000259" key="8">
    <source>
        <dbReference type="Pfam" id="PF06429"/>
    </source>
</evidence>
<dbReference type="GO" id="GO:0071978">
    <property type="term" value="P:bacterial-type flagellum-dependent swarming motility"/>
    <property type="evidence" value="ECO:0007669"/>
    <property type="project" value="TreeGrafter"/>
</dbReference>
<dbReference type="Pfam" id="PF00460">
    <property type="entry name" value="Flg_bb_rod"/>
    <property type="match status" value="1"/>
</dbReference>
<keyword evidence="9" id="KW-0966">Cell projection</keyword>
<comment type="subunit">
    <text evidence="5 6">The basal body constitutes a major portion of the flagellar organelle and consists of four rings (L,P,S, and M) mounted on a central rod. The rod consists of about 26 subunits of FlgG in the distal portion, and FlgB, FlgC and FlgF are thought to build up the proximal portion of the rod with about 6 subunits each.</text>
</comment>
<dbReference type="InterPro" id="IPR010930">
    <property type="entry name" value="Flg_bb/hook_C_dom"/>
</dbReference>
<dbReference type="PANTHER" id="PTHR30435">
    <property type="entry name" value="FLAGELLAR PROTEIN"/>
    <property type="match status" value="1"/>
</dbReference>
<dbReference type="NCBIfam" id="TIGR01395">
    <property type="entry name" value="FlgC"/>
    <property type="match status" value="1"/>
</dbReference>
<comment type="subcellular location">
    <subcellularLocation>
        <location evidence="1 6">Bacterial flagellum basal body</location>
    </subcellularLocation>
</comment>
<keyword evidence="9" id="KW-0969">Cilium</keyword>
<comment type="similarity">
    <text evidence="2">Belongs to the flagella basal body rod proteins family.</text>
</comment>
<evidence type="ECO:0000313" key="10">
    <source>
        <dbReference type="Proteomes" id="UP000190135"/>
    </source>
</evidence>
<dbReference type="RefSeq" id="WP_078707251.1">
    <property type="nucleotide sequence ID" value="NZ_FUXL01000003.1"/>
</dbReference>
<feature type="domain" description="Flagellar basal-body/hook protein C-terminal" evidence="8">
    <location>
        <begin position="91"/>
        <end position="134"/>
    </location>
</feature>
<evidence type="ECO:0000256" key="2">
    <source>
        <dbReference type="ARBA" id="ARBA00009677"/>
    </source>
</evidence>
<evidence type="ECO:0000256" key="3">
    <source>
        <dbReference type="ARBA" id="ARBA00017941"/>
    </source>
</evidence>
<dbReference type="EMBL" id="FUXL01000003">
    <property type="protein sequence ID" value="SJZ81648.1"/>
    <property type="molecule type" value="Genomic_DNA"/>
</dbReference>
<dbReference type="STRING" id="1365950.SAMN05428963_103139"/>
<evidence type="ECO:0000256" key="6">
    <source>
        <dbReference type="RuleBase" id="RU362062"/>
    </source>
</evidence>
<keyword evidence="9" id="KW-0282">Flagellum</keyword>
<organism evidence="9 10">
    <name type="scientific">Consotaella salsifontis</name>
    <dbReference type="NCBI Taxonomy" id="1365950"/>
    <lineage>
        <taxon>Bacteria</taxon>
        <taxon>Pseudomonadati</taxon>
        <taxon>Pseudomonadota</taxon>
        <taxon>Alphaproteobacteria</taxon>
        <taxon>Hyphomicrobiales</taxon>
        <taxon>Aurantimonadaceae</taxon>
        <taxon>Consotaella</taxon>
    </lineage>
</organism>
<evidence type="ECO:0000313" key="9">
    <source>
        <dbReference type="EMBL" id="SJZ81648.1"/>
    </source>
</evidence>
<evidence type="ECO:0000256" key="1">
    <source>
        <dbReference type="ARBA" id="ARBA00004117"/>
    </source>
</evidence>
<dbReference type="GO" id="GO:0030694">
    <property type="term" value="C:bacterial-type flagellum basal body, rod"/>
    <property type="evidence" value="ECO:0007669"/>
    <property type="project" value="UniProtKB-UniRule"/>
</dbReference>
<evidence type="ECO:0000256" key="5">
    <source>
        <dbReference type="ARBA" id="ARBA00025933"/>
    </source>
</evidence>
<dbReference type="AlphaFoldDB" id="A0A1T4NSH1"/>
<dbReference type="Proteomes" id="UP000190135">
    <property type="component" value="Unassembled WGS sequence"/>
</dbReference>
<dbReference type="PROSITE" id="PS00588">
    <property type="entry name" value="FLAGELLA_BB_ROD"/>
    <property type="match status" value="1"/>
</dbReference>
<gene>
    <name evidence="9" type="ORF">SAMN05428963_103139</name>
</gene>
<dbReference type="InterPro" id="IPR001444">
    <property type="entry name" value="Flag_bb_rod_N"/>
</dbReference>
<proteinExistence type="inferred from homology"/>
<protein>
    <recommendedName>
        <fullName evidence="3 6">Flagellar basal-body rod protein FlgC</fullName>
    </recommendedName>
</protein>
<feature type="domain" description="Flagellar basal body rod protein N-terminal" evidence="7">
    <location>
        <begin position="9"/>
        <end position="36"/>
    </location>
</feature>
<keyword evidence="4 6" id="KW-0975">Bacterial flagellum</keyword>
<keyword evidence="10" id="KW-1185">Reference proteome</keyword>
<reference evidence="9 10" key="1">
    <citation type="submission" date="2017-02" db="EMBL/GenBank/DDBJ databases">
        <authorList>
            <person name="Peterson S.W."/>
        </authorList>
    </citation>
    <scope>NUCLEOTIDE SEQUENCE [LARGE SCALE GENOMIC DNA]</scope>
    <source>
        <strain evidence="9 10">USBA 369</strain>
    </source>
</reference>
<dbReference type="InterPro" id="IPR006299">
    <property type="entry name" value="FlgC"/>
</dbReference>